<evidence type="ECO:0000313" key="3">
    <source>
        <dbReference type="Proteomes" id="UP000294325"/>
    </source>
</evidence>
<gene>
    <name evidence="2" type="ORF">E3U44_05925</name>
</gene>
<dbReference type="SUPFAM" id="SSF52540">
    <property type="entry name" value="P-loop containing nucleoside triphosphate hydrolases"/>
    <property type="match status" value="1"/>
</dbReference>
<feature type="transmembrane region" description="Helical" evidence="1">
    <location>
        <begin position="7"/>
        <end position="28"/>
    </location>
</feature>
<dbReference type="Pfam" id="PF13469">
    <property type="entry name" value="Sulfotransfer_3"/>
    <property type="match status" value="1"/>
</dbReference>
<keyword evidence="3" id="KW-1185">Reference proteome</keyword>
<name>A0A4P7BVY4_9GAMM</name>
<sequence>MYCVDRAIVFFLFLQSFKIYLAIAWGTFAPGEKGLSWRRALVMVAFLPVFGLVQGLHWLGFLFDEIFFRGYRKVSVFQPLLVLGPPRSGTTLLHRVLAQDSQFTTFATWECLFAPSVTQRLFWSLGWQFAYGLSGCPYPLLYAGPPGPWRRSLLNSLPSVPVSSCSTAPMVARLYPNE</sequence>
<evidence type="ECO:0008006" key="4">
    <source>
        <dbReference type="Google" id="ProtNLM"/>
    </source>
</evidence>
<feature type="transmembrane region" description="Helical" evidence="1">
    <location>
        <begin position="40"/>
        <end position="63"/>
    </location>
</feature>
<dbReference type="Proteomes" id="UP000294325">
    <property type="component" value="Chromosome"/>
</dbReference>
<evidence type="ECO:0000313" key="2">
    <source>
        <dbReference type="EMBL" id="QBQ54091.1"/>
    </source>
</evidence>
<protein>
    <recommendedName>
        <fullName evidence="4">Sulfotransferase</fullName>
    </recommendedName>
</protein>
<dbReference type="EMBL" id="CP038033">
    <property type="protein sequence ID" value="QBQ54091.1"/>
    <property type="molecule type" value="Genomic_DNA"/>
</dbReference>
<organism evidence="2 3">
    <name type="scientific">Nitrosococcus wardiae</name>
    <dbReference type="NCBI Taxonomy" id="1814290"/>
    <lineage>
        <taxon>Bacteria</taxon>
        <taxon>Pseudomonadati</taxon>
        <taxon>Pseudomonadota</taxon>
        <taxon>Gammaproteobacteria</taxon>
        <taxon>Chromatiales</taxon>
        <taxon>Chromatiaceae</taxon>
        <taxon>Nitrosococcus</taxon>
    </lineage>
</organism>
<keyword evidence="1" id="KW-1133">Transmembrane helix</keyword>
<proteinExistence type="predicted"/>
<dbReference type="AlphaFoldDB" id="A0A4P7BVY4"/>
<dbReference type="KEGG" id="nwr:E3U44_05925"/>
<dbReference type="InterPro" id="IPR027417">
    <property type="entry name" value="P-loop_NTPase"/>
</dbReference>
<evidence type="ECO:0000256" key="1">
    <source>
        <dbReference type="SAM" id="Phobius"/>
    </source>
</evidence>
<reference evidence="2 3" key="1">
    <citation type="submission" date="2019-03" db="EMBL/GenBank/DDBJ databases">
        <title>The genome sequence of Nitrosococcus wardiae strain D1FHST reveals the archetypal metabolic capacity of ammonia-oxidizing Gammaproteobacteria.</title>
        <authorList>
            <person name="Wang L."/>
            <person name="Lim C.K."/>
            <person name="Hanson T.E."/>
            <person name="Dang H."/>
            <person name="Klotz M.G."/>
        </authorList>
    </citation>
    <scope>NUCLEOTIDE SEQUENCE [LARGE SCALE GENOMIC DNA]</scope>
    <source>
        <strain evidence="2 3">D1FHS</strain>
    </source>
</reference>
<keyword evidence="1" id="KW-0812">Transmembrane</keyword>
<dbReference type="OrthoDB" id="9777890at2"/>
<keyword evidence="1" id="KW-0472">Membrane</keyword>
<accession>A0A4P7BVY4</accession>
<dbReference type="Gene3D" id="3.40.50.300">
    <property type="entry name" value="P-loop containing nucleotide triphosphate hydrolases"/>
    <property type="match status" value="1"/>
</dbReference>